<evidence type="ECO:0000256" key="8">
    <source>
        <dbReference type="ARBA" id="ARBA00022989"/>
    </source>
</evidence>
<dbReference type="Pfam" id="PF13855">
    <property type="entry name" value="LRR_8"/>
    <property type="match status" value="3"/>
</dbReference>
<dbReference type="PANTHER" id="PTHR48062">
    <property type="entry name" value="RECEPTOR-LIKE PROTEIN 14"/>
    <property type="match status" value="1"/>
</dbReference>
<dbReference type="OrthoDB" id="841911at2759"/>
<evidence type="ECO:0000256" key="1">
    <source>
        <dbReference type="ARBA" id="ARBA00004251"/>
    </source>
</evidence>
<dbReference type="SMART" id="SM00365">
    <property type="entry name" value="LRR_SD22"/>
    <property type="match status" value="6"/>
</dbReference>
<evidence type="ECO:0000256" key="3">
    <source>
        <dbReference type="ARBA" id="ARBA00022475"/>
    </source>
</evidence>
<evidence type="ECO:0000256" key="6">
    <source>
        <dbReference type="ARBA" id="ARBA00022729"/>
    </source>
</evidence>
<dbReference type="InterPro" id="IPR032675">
    <property type="entry name" value="LRR_dom_sf"/>
</dbReference>
<keyword evidence="4" id="KW-0433">Leucine-rich repeat</keyword>
<keyword evidence="9 12" id="KW-0472">Membrane</keyword>
<keyword evidence="10" id="KW-0675">Receptor</keyword>
<dbReference type="Proteomes" id="UP001141552">
    <property type="component" value="Unassembled WGS sequence"/>
</dbReference>
<dbReference type="SMART" id="SM00369">
    <property type="entry name" value="LRR_TYP"/>
    <property type="match status" value="8"/>
</dbReference>
<keyword evidence="15" id="KW-1185">Reference proteome</keyword>
<keyword evidence="6" id="KW-0732">Signal</keyword>
<evidence type="ECO:0000256" key="5">
    <source>
        <dbReference type="ARBA" id="ARBA00022692"/>
    </source>
</evidence>
<keyword evidence="5 12" id="KW-0812">Transmembrane</keyword>
<dbReference type="InterPro" id="IPR003591">
    <property type="entry name" value="Leu-rich_rpt_typical-subtyp"/>
</dbReference>
<dbReference type="InterPro" id="IPR001611">
    <property type="entry name" value="Leu-rich_rpt"/>
</dbReference>
<comment type="similarity">
    <text evidence="2">Belongs to the RLP family.</text>
</comment>
<evidence type="ECO:0000256" key="10">
    <source>
        <dbReference type="ARBA" id="ARBA00023170"/>
    </source>
</evidence>
<dbReference type="FunFam" id="3.80.10.10:FF:000095">
    <property type="entry name" value="LRR receptor-like serine/threonine-protein kinase GSO1"/>
    <property type="match status" value="1"/>
</dbReference>
<evidence type="ECO:0000256" key="12">
    <source>
        <dbReference type="SAM" id="Phobius"/>
    </source>
</evidence>
<evidence type="ECO:0000313" key="14">
    <source>
        <dbReference type="EMBL" id="KAJ4839813.1"/>
    </source>
</evidence>
<evidence type="ECO:0000313" key="15">
    <source>
        <dbReference type="Proteomes" id="UP001141552"/>
    </source>
</evidence>
<gene>
    <name evidence="14" type="ORF">Tsubulata_027069</name>
</gene>
<evidence type="ECO:0000256" key="2">
    <source>
        <dbReference type="ARBA" id="ARBA00009592"/>
    </source>
</evidence>
<evidence type="ECO:0000256" key="7">
    <source>
        <dbReference type="ARBA" id="ARBA00022737"/>
    </source>
</evidence>
<dbReference type="SUPFAM" id="SSF52058">
    <property type="entry name" value="L domain-like"/>
    <property type="match status" value="3"/>
</dbReference>
<sequence>MDSEERHALLQIKAWINPQSSNDFFSSWVDKEEDNADCCIWRRVECNNTTKRVIKLSLGGARDRELGDLYLNTSLFRNLKELKILHLRWNQFAGTGGLALELRNLEVLDLYGNHLNDSILSLLPRASSLSSLNIAQNSLTGSVHINGVTLSFMYASQTVDQVPQEFYNLTNLEELFLDATYVPRSILLNIGALSSLKILSLSGCNLNGTLPDLYLSYNGLVGSLPSCMRNLTTLLVMDLSSNEFTGNIASSPLIDLLSLQYLSFSSNQFRVPTSFSSFSNHSNLKLISCDNNELIPEPDLQTSAPVFQLNFFSMSNCTTSETRKAEYPHFLYFQYDLRLLDLSDNNFGGQFPSWLVQNNTRLKRLYLKNNALEGPLQLHDPVSNLSTFDISSNYIYGHQTLKTICSFFPHLVNLIIADNRLTGGIPPYFANMSHLRYLDMSNNRLSSGFLEFLPLFRSSLWFLKLSNNNFEGQISPTFFNQTNLVYIYLDNNNFFGQISSLSIEFSPALLDVSNNHFSGMLPRWLGNLSGIQAIDFSKNNFEGSIPGDICNLAELQFLDLSENSLSGSIPSCTSLQGISHVHLYQNQFSGPLTYAFCNSSNLVTLDLRENQLTGTVPNWINSLSKLSVLLLKGNKFHGDLPAELCLLRQLSILDLSQNMFSGRLPSCLSNINFMAFWIKNEAVSVALSLDSGEDSSLLSVGRKKLAQQGINLIERTLWPVISVEVVIEFTTKKSYYTYKDSILNYMSGVDLSCNRFTGEIPLEIGNMRGLRALNLSHNNLTGAIPSTFSNLEQIESLDFSHNGLSGGIPQQLTQLHFLAVFSVAYNNLSGKTPEMKGQFGTFDKTSYVGNPLLCGPPLEINCFQKAQVPSGPDDSNDSRESDGFVDMGGFCISFGLSYTTVVVTIAAVLCINPYWRRAWFHFVEMFITTCNCFVVDSFHKLCQVPSWS</sequence>
<dbReference type="PRINTS" id="PR00019">
    <property type="entry name" value="LEURICHRPT"/>
</dbReference>
<evidence type="ECO:0000256" key="4">
    <source>
        <dbReference type="ARBA" id="ARBA00022614"/>
    </source>
</evidence>
<dbReference type="Pfam" id="PF08263">
    <property type="entry name" value="LRRNT_2"/>
    <property type="match status" value="1"/>
</dbReference>
<dbReference type="Pfam" id="PF00560">
    <property type="entry name" value="LRR_1"/>
    <property type="match status" value="5"/>
</dbReference>
<proteinExistence type="inferred from homology"/>
<organism evidence="14 15">
    <name type="scientific">Turnera subulata</name>
    <dbReference type="NCBI Taxonomy" id="218843"/>
    <lineage>
        <taxon>Eukaryota</taxon>
        <taxon>Viridiplantae</taxon>
        <taxon>Streptophyta</taxon>
        <taxon>Embryophyta</taxon>
        <taxon>Tracheophyta</taxon>
        <taxon>Spermatophyta</taxon>
        <taxon>Magnoliopsida</taxon>
        <taxon>eudicotyledons</taxon>
        <taxon>Gunneridae</taxon>
        <taxon>Pentapetalae</taxon>
        <taxon>rosids</taxon>
        <taxon>fabids</taxon>
        <taxon>Malpighiales</taxon>
        <taxon>Passifloraceae</taxon>
        <taxon>Turnera</taxon>
    </lineage>
</organism>
<reference evidence="14" key="2">
    <citation type="journal article" date="2023" name="Plants (Basel)">
        <title>Annotation of the Turnera subulata (Passifloraceae) Draft Genome Reveals the S-Locus Evolved after the Divergence of Turneroideae from Passifloroideae in a Stepwise Manner.</title>
        <authorList>
            <person name="Henning P.M."/>
            <person name="Roalson E.H."/>
            <person name="Mir W."/>
            <person name="McCubbin A.G."/>
            <person name="Shore J.S."/>
        </authorList>
    </citation>
    <scope>NUCLEOTIDE SEQUENCE</scope>
    <source>
        <strain evidence="14">F60SS</strain>
    </source>
</reference>
<dbReference type="Gene3D" id="3.80.10.10">
    <property type="entry name" value="Ribonuclease Inhibitor"/>
    <property type="match status" value="5"/>
</dbReference>
<dbReference type="GO" id="GO:0005886">
    <property type="term" value="C:plasma membrane"/>
    <property type="evidence" value="ECO:0007669"/>
    <property type="project" value="UniProtKB-SubCell"/>
</dbReference>
<accession>A0A9Q0FYD5</accession>
<keyword evidence="7" id="KW-0677">Repeat</keyword>
<evidence type="ECO:0000256" key="9">
    <source>
        <dbReference type="ARBA" id="ARBA00023136"/>
    </source>
</evidence>
<comment type="subcellular location">
    <subcellularLocation>
        <location evidence="1">Cell membrane</location>
        <topology evidence="1">Single-pass type I membrane protein</topology>
    </subcellularLocation>
</comment>
<feature type="transmembrane region" description="Helical" evidence="12">
    <location>
        <begin position="887"/>
        <end position="911"/>
    </location>
</feature>
<comment type="caution">
    <text evidence="14">The sequence shown here is derived from an EMBL/GenBank/DDBJ whole genome shotgun (WGS) entry which is preliminary data.</text>
</comment>
<keyword evidence="3" id="KW-1003">Cell membrane</keyword>
<dbReference type="PROSITE" id="PS51450">
    <property type="entry name" value="LRR"/>
    <property type="match status" value="2"/>
</dbReference>
<name>A0A9Q0FYD5_9ROSI</name>
<dbReference type="FunFam" id="3.80.10.10:FF:000041">
    <property type="entry name" value="LRR receptor-like serine/threonine-protein kinase ERECTA"/>
    <property type="match status" value="1"/>
</dbReference>
<dbReference type="FunFam" id="3.80.10.10:FF:000111">
    <property type="entry name" value="LRR receptor-like serine/threonine-protein kinase ERECTA"/>
    <property type="match status" value="1"/>
</dbReference>
<evidence type="ECO:0000256" key="11">
    <source>
        <dbReference type="ARBA" id="ARBA00023180"/>
    </source>
</evidence>
<protein>
    <recommendedName>
        <fullName evidence="13">Leucine-rich repeat-containing N-terminal plant-type domain-containing protein</fullName>
    </recommendedName>
</protein>
<keyword evidence="8 12" id="KW-1133">Transmembrane helix</keyword>
<feature type="domain" description="Leucine-rich repeat-containing N-terminal plant-type" evidence="13">
    <location>
        <begin position="3"/>
        <end position="47"/>
    </location>
</feature>
<evidence type="ECO:0000259" key="13">
    <source>
        <dbReference type="Pfam" id="PF08263"/>
    </source>
</evidence>
<dbReference type="InterPro" id="IPR051502">
    <property type="entry name" value="RLP_Defense_Trigger"/>
</dbReference>
<reference evidence="14" key="1">
    <citation type="submission" date="2022-02" db="EMBL/GenBank/DDBJ databases">
        <authorList>
            <person name="Henning P.M."/>
            <person name="McCubbin A.G."/>
            <person name="Shore J.S."/>
        </authorList>
    </citation>
    <scope>NUCLEOTIDE SEQUENCE</scope>
    <source>
        <strain evidence="14">F60SS</strain>
        <tissue evidence="14">Leaves</tissue>
    </source>
</reference>
<dbReference type="EMBL" id="JAKUCV010003186">
    <property type="protein sequence ID" value="KAJ4839813.1"/>
    <property type="molecule type" value="Genomic_DNA"/>
</dbReference>
<dbReference type="PANTHER" id="PTHR48062:SF21">
    <property type="entry name" value="RECEPTOR-LIKE PROTEIN 12"/>
    <property type="match status" value="1"/>
</dbReference>
<dbReference type="AlphaFoldDB" id="A0A9Q0FYD5"/>
<keyword evidence="11" id="KW-0325">Glycoprotein</keyword>
<dbReference type="InterPro" id="IPR013210">
    <property type="entry name" value="LRR_N_plant-typ"/>
</dbReference>